<accession>A0A7T1WQG9</accession>
<evidence type="ECO:0000313" key="1">
    <source>
        <dbReference type="EMBL" id="QPP05289.1"/>
    </source>
</evidence>
<protein>
    <recommendedName>
        <fullName evidence="3">DUF4034 domain-containing protein</fullName>
    </recommendedName>
</protein>
<organism evidence="1 2">
    <name type="scientific">Streptomyces bathyalis</name>
    <dbReference type="NCBI Taxonomy" id="2710756"/>
    <lineage>
        <taxon>Bacteria</taxon>
        <taxon>Bacillati</taxon>
        <taxon>Actinomycetota</taxon>
        <taxon>Actinomycetes</taxon>
        <taxon>Kitasatosporales</taxon>
        <taxon>Streptomycetaceae</taxon>
        <taxon>Streptomyces</taxon>
    </lineage>
</organism>
<sequence length="315" mass="34365">MVLFSGRRKPRLAPALDDAELGRFVKSLLEVPRAGMIGMADLHMARMADLLKQAGTDWDRRTYRLSVLAEATAASGVPSAWAAREPDNPDALLLSAWALLTQGRWSGGLNDAVSLVKSCYRAAELSPEDPAPWVIVLAVARLERYERGSLLAVWREVQARDPWNREAHLQLLGYLSPEEGGSRVDVLDFVDFVLARAPADAPTAALELTAAALNYQSVVARGGVEALMARDLWKHPQVAKALDQAAATWPQPGFLHHAAAQADLNLLAYALCTAERRSEAAAVFTTLEGAVTDWPWNVDGRDPVDVFSHEQSRTV</sequence>
<evidence type="ECO:0000313" key="2">
    <source>
        <dbReference type="Proteomes" id="UP000595046"/>
    </source>
</evidence>
<gene>
    <name evidence="1" type="ORF">G4Z16_01550</name>
</gene>
<proteinExistence type="predicted"/>
<reference evidence="2" key="1">
    <citation type="submission" date="2020-02" db="EMBL/GenBank/DDBJ databases">
        <title>Streptomyces sp. ASO4wet.</title>
        <authorList>
            <person name="Risdian C."/>
            <person name="Landwehr W."/>
            <person name="Schupp P."/>
            <person name="Wink J."/>
        </authorList>
    </citation>
    <scope>NUCLEOTIDE SEQUENCE [LARGE SCALE GENOMIC DNA]</scope>
    <source>
        <strain evidence="2">ASO4wet</strain>
    </source>
</reference>
<dbReference type="Proteomes" id="UP000595046">
    <property type="component" value="Chromosome"/>
</dbReference>
<dbReference type="EMBL" id="CP048882">
    <property type="protein sequence ID" value="QPP05289.1"/>
    <property type="molecule type" value="Genomic_DNA"/>
</dbReference>
<dbReference type="AlphaFoldDB" id="A0A7T1WQG9"/>
<keyword evidence="2" id="KW-1185">Reference proteome</keyword>
<evidence type="ECO:0008006" key="3">
    <source>
        <dbReference type="Google" id="ProtNLM"/>
    </source>
</evidence>
<name>A0A7T1WQG9_9ACTN</name>
<dbReference type="KEGG" id="sbat:G4Z16_01550"/>
<dbReference type="RefSeq" id="WP_197348795.1">
    <property type="nucleotide sequence ID" value="NZ_CP048882.1"/>
</dbReference>